<feature type="transmembrane region" description="Helical" evidence="1">
    <location>
        <begin position="49"/>
        <end position="65"/>
    </location>
</feature>
<gene>
    <name evidence="2" type="ORF">SAMN05443550_10934</name>
</gene>
<evidence type="ECO:0000256" key="1">
    <source>
        <dbReference type="SAM" id="Phobius"/>
    </source>
</evidence>
<dbReference type="EMBL" id="FNRA01000009">
    <property type="protein sequence ID" value="SEB04551.1"/>
    <property type="molecule type" value="Genomic_DNA"/>
</dbReference>
<dbReference type="Proteomes" id="UP000198850">
    <property type="component" value="Unassembled WGS sequence"/>
</dbReference>
<name>A0A1H4G5I9_9SPHI</name>
<sequence length="68" mass="7428">MRLQRNAGLLTAGLFEETPMAVHHQIIEINLVVYGSWGLPGKPKAHRKYFAAGLLLFTAAGLLALRGK</sequence>
<keyword evidence="3" id="KW-1185">Reference proteome</keyword>
<keyword evidence="1" id="KW-0812">Transmembrane</keyword>
<evidence type="ECO:0000313" key="2">
    <source>
        <dbReference type="EMBL" id="SEB04551.1"/>
    </source>
</evidence>
<dbReference type="AlphaFoldDB" id="A0A1H4G5I9"/>
<keyword evidence="1" id="KW-0472">Membrane</keyword>
<evidence type="ECO:0000313" key="3">
    <source>
        <dbReference type="Proteomes" id="UP000198850"/>
    </source>
</evidence>
<keyword evidence="1" id="KW-1133">Transmembrane helix</keyword>
<proteinExistence type="predicted"/>
<dbReference type="RefSeq" id="WP_175470595.1">
    <property type="nucleotide sequence ID" value="NZ_FNRA01000009.1"/>
</dbReference>
<accession>A0A1H4G5I9</accession>
<protein>
    <submittedName>
        <fullName evidence="2">Uncharacterized protein</fullName>
    </submittedName>
</protein>
<reference evidence="2 3" key="1">
    <citation type="submission" date="2016-10" db="EMBL/GenBank/DDBJ databases">
        <authorList>
            <person name="de Groot N.N."/>
        </authorList>
    </citation>
    <scope>NUCLEOTIDE SEQUENCE [LARGE SCALE GENOMIC DNA]</scope>
    <source>
        <strain evidence="2 3">DSM 19033</strain>
    </source>
</reference>
<organism evidence="2 3">
    <name type="scientific">Pedobacter hartonius</name>
    <dbReference type="NCBI Taxonomy" id="425514"/>
    <lineage>
        <taxon>Bacteria</taxon>
        <taxon>Pseudomonadati</taxon>
        <taxon>Bacteroidota</taxon>
        <taxon>Sphingobacteriia</taxon>
        <taxon>Sphingobacteriales</taxon>
        <taxon>Sphingobacteriaceae</taxon>
        <taxon>Pedobacter</taxon>
    </lineage>
</organism>